<organism evidence="2 3">
    <name type="scientific">Acidithiobacillus thiooxidans ATCC 19377</name>
    <dbReference type="NCBI Taxonomy" id="637390"/>
    <lineage>
        <taxon>Bacteria</taxon>
        <taxon>Pseudomonadati</taxon>
        <taxon>Pseudomonadota</taxon>
        <taxon>Acidithiobacillia</taxon>
        <taxon>Acidithiobacillales</taxon>
        <taxon>Acidithiobacillaceae</taxon>
        <taxon>Acidithiobacillus</taxon>
    </lineage>
</organism>
<dbReference type="InterPro" id="IPR029479">
    <property type="entry name" value="Nitroreductase"/>
</dbReference>
<accession>A0A543PZ29</accession>
<dbReference type="PANTHER" id="PTHR42741:SF3">
    <property type="entry name" value="NITROREDUCTASE FAMILY PROTEIN"/>
    <property type="match status" value="1"/>
</dbReference>
<evidence type="ECO:0000313" key="3">
    <source>
        <dbReference type="Proteomes" id="UP000315403"/>
    </source>
</evidence>
<dbReference type="EMBL" id="SZUV01000006">
    <property type="protein sequence ID" value="TQN49329.1"/>
    <property type="molecule type" value="Genomic_DNA"/>
</dbReference>
<proteinExistence type="predicted"/>
<evidence type="ECO:0000313" key="2">
    <source>
        <dbReference type="EMBL" id="TQN49329.1"/>
    </source>
</evidence>
<dbReference type="PANTHER" id="PTHR42741">
    <property type="entry name" value="NITROREDUCTASE FAMILY PROTEIN"/>
    <property type="match status" value="1"/>
</dbReference>
<dbReference type="SUPFAM" id="SSF55469">
    <property type="entry name" value="FMN-dependent nitroreductase-like"/>
    <property type="match status" value="2"/>
</dbReference>
<gene>
    <name evidence="2" type="ORF">DLNHIDIE_03377</name>
</gene>
<comment type="caution">
    <text evidence="2">The sequence shown here is derived from an EMBL/GenBank/DDBJ whole genome shotgun (WGS) entry which is preliminary data.</text>
</comment>
<dbReference type="AlphaFoldDB" id="A0A543PZ29"/>
<name>A0A543PZ29_ACITH</name>
<sequence length="558" mass="61808">MPRLELTNGAARIMATSNNSEAVQVVMAYHERTKHHLNRYAAGPEVLDWDTQPNPFRTFTGSPRRILPLLTDETAVTFAGLPAATFQPFTLQTVAQFLELSLGLAAWKEYGTNRWALRCNPSSGNLHPTEAYVLAFGVQGISDGLYHYLSLDHLLEQRWYPDAGQPGAGLYIGLSSIAWREAWKYGERALRYCQLDIGHALGALRYAAGTLGWHLRLRGDVDDARLRSLLGLDRSGDFAQAEGEDAELLLEILPADAMSSAIASPAALPGQWRGQANCLDPHPLCQWPVIAETTIASRMPVLTPDPLPPDPWPARKKLGHTAASTLIRRRRSAQRFDPKTVMATDDFFTLLDALLPRSDLPWDAWPFTPHIHPILFVHRVEGLNSGLYALPRTGEGEQLLRMTLHPDFSWETVADAPVHLPLWRLYSGDVRSIARTLSCHQAIAADSCFAVAFLAEYADSLKSGAWHYRLLYQEAGLLGQILYLEAESLGLNGTGIGCFFDDAVHEKLGIRNNRLQSLYHFTVGHALTDTRISTLPPYAQRELGTHTGVSYYGGSSLN</sequence>
<protein>
    <recommendedName>
        <fullName evidence="1">Nitroreductase domain-containing protein</fullName>
    </recommendedName>
</protein>
<reference evidence="2 3" key="1">
    <citation type="submission" date="2019-03" db="EMBL/GenBank/DDBJ databases">
        <title>New insights into Acidothiobacillus thiooxidans sulfur metabolism through coupled gene expression, solution geochemistry, microscopy and spectroscopy analyses.</title>
        <authorList>
            <person name="Camacho D."/>
            <person name="Frazao R."/>
            <person name="Fouillen A."/>
            <person name="Nanci A."/>
            <person name="Lang B.F."/>
            <person name="Apte S.C."/>
            <person name="Baron C."/>
            <person name="Warren L.A."/>
        </authorList>
    </citation>
    <scope>NUCLEOTIDE SEQUENCE [LARGE SCALE GENOMIC DNA]</scope>
    <source>
        <strain evidence="2 3">ATCC 19377</strain>
    </source>
</reference>
<dbReference type="RefSeq" id="WP_246865109.1">
    <property type="nucleotide sequence ID" value="NZ_SZUV01000006.1"/>
</dbReference>
<dbReference type="Pfam" id="PF00881">
    <property type="entry name" value="Nitroreductase"/>
    <property type="match status" value="1"/>
</dbReference>
<dbReference type="GO" id="GO:0016491">
    <property type="term" value="F:oxidoreductase activity"/>
    <property type="evidence" value="ECO:0007669"/>
    <property type="project" value="InterPro"/>
</dbReference>
<dbReference type="Gene3D" id="3.40.109.10">
    <property type="entry name" value="NADH Oxidase"/>
    <property type="match status" value="2"/>
</dbReference>
<dbReference type="CDD" id="cd02142">
    <property type="entry name" value="McbC_SagB-like_oxidoreductase"/>
    <property type="match status" value="2"/>
</dbReference>
<evidence type="ECO:0000259" key="1">
    <source>
        <dbReference type="Pfam" id="PF00881"/>
    </source>
</evidence>
<dbReference type="Proteomes" id="UP000315403">
    <property type="component" value="Unassembled WGS sequence"/>
</dbReference>
<feature type="domain" description="Nitroreductase" evidence="1">
    <location>
        <begin position="457"/>
        <end position="525"/>
    </location>
</feature>
<dbReference type="InterPro" id="IPR000415">
    <property type="entry name" value="Nitroreductase-like"/>
</dbReference>